<evidence type="ECO:0000256" key="4">
    <source>
        <dbReference type="ARBA" id="ARBA00015253"/>
    </source>
</evidence>
<feature type="compositionally biased region" description="Pro residues" evidence="9">
    <location>
        <begin position="219"/>
        <end position="253"/>
    </location>
</feature>
<sequence>MDLRLPPGFLYVGSAECVGEYEIVSGVIGVVVDYQPPAPTKRTDYIMTFKITDHCFYNEGQANAGVNVRIFGSPTNFPKIEGLGDIVLIRSFKRMNYHGTPFLINQRNYEMMCFPAATISDPVFKHAFGDGRAPPHTKHPVGAKSSPEENYYVIALRNWASGIRELPQTSAQQLAKASTNPPSRGPPNVMNGQIRAPSLGNAINGNSMAPANAPKGPSNRPPPPGLPSRPPPPGLPSRPPPPGLPSRLPPPQPSANNIISRFQDRKFSLLKDIQNGTYVSLVGEVRKLWGTRNGTQMYLTDYTSNSLLFEYKPDDGQAEGQDGDDHGYLSNMQKRGWKGPLGKMTIQITLWPPHDYFVNTEVVEGDIVLVRNMHVAFQGKYLEGKLHTDQKFPQQVDVRKIPSNDPLAVAMKDRQTQYEEQKLAAENRLPAKSRAEKKKKKKKKKAALEALQQNEEGEGTLDSPTDVVGGIGLTKKAKVNANVVSGNVHQPCLTLSEFIDTPHLQTQDASGNPMTLPFVNQRVRSRVRVVDFAPEKIEDFAQCMSDEKYNNMPAGRAANNNQNVWEWCFDILVEDAKPTPGEEPVQLPLQVFGDEAIKLLEIAPVDLRKNRHILKLLKEKLFTLWGNLEELRSAGDMEAVPSNTPFDCCIQEFGVQDEEGWNKTIILNGSRMDITMSLDIALRYLPSSGTSLGARRFWMDALSIIQQDELERTWQVRQMSRIFGEAEYVLDKWKPLSMRELLALKRYGMQASDYRDIAYALTGIAKDTAVQHLYPDYTKRVQDVFTEFCEGFSD</sequence>
<dbReference type="GO" id="GO:0010521">
    <property type="term" value="F:telomerase inhibitor activity"/>
    <property type="evidence" value="ECO:0007669"/>
    <property type="project" value="TreeGrafter"/>
</dbReference>
<evidence type="ECO:0000256" key="5">
    <source>
        <dbReference type="ARBA" id="ARBA00022454"/>
    </source>
</evidence>
<dbReference type="EMBL" id="WNWR01000004">
    <property type="protein sequence ID" value="KAE9994620.1"/>
    <property type="molecule type" value="Genomic_DNA"/>
</dbReference>
<feature type="domain" description="Telomeric single stranded DNA binding POT1/Cdc13" evidence="10">
    <location>
        <begin position="9"/>
        <end position="161"/>
    </location>
</feature>
<dbReference type="GO" id="GO:0016233">
    <property type="term" value="P:telomere capping"/>
    <property type="evidence" value="ECO:0007669"/>
    <property type="project" value="TreeGrafter"/>
</dbReference>
<dbReference type="InterPro" id="IPR028389">
    <property type="entry name" value="POT1"/>
</dbReference>
<evidence type="ECO:0000256" key="2">
    <source>
        <dbReference type="ARBA" id="ARBA00004574"/>
    </source>
</evidence>
<evidence type="ECO:0000256" key="8">
    <source>
        <dbReference type="ARBA" id="ARBA00023242"/>
    </source>
</evidence>
<proteinExistence type="inferred from homology"/>
<dbReference type="Proteomes" id="UP000490939">
    <property type="component" value="Unassembled WGS sequence"/>
</dbReference>
<gene>
    <name evidence="11" type="ORF">EG327_006763</name>
</gene>
<keyword evidence="12" id="KW-1185">Reference proteome</keyword>
<dbReference type="Pfam" id="PF16686">
    <property type="entry name" value="POT1PC"/>
    <property type="match status" value="1"/>
</dbReference>
<keyword evidence="7" id="KW-0238">DNA-binding</keyword>
<dbReference type="GO" id="GO:0098505">
    <property type="term" value="F:G-rich strand telomeric DNA binding"/>
    <property type="evidence" value="ECO:0007669"/>
    <property type="project" value="TreeGrafter"/>
</dbReference>
<organism evidence="11 12">
    <name type="scientific">Venturia inaequalis</name>
    <name type="common">Apple scab fungus</name>
    <dbReference type="NCBI Taxonomy" id="5025"/>
    <lineage>
        <taxon>Eukaryota</taxon>
        <taxon>Fungi</taxon>
        <taxon>Dikarya</taxon>
        <taxon>Ascomycota</taxon>
        <taxon>Pezizomycotina</taxon>
        <taxon>Dothideomycetes</taxon>
        <taxon>Pleosporomycetidae</taxon>
        <taxon>Venturiales</taxon>
        <taxon>Venturiaceae</taxon>
        <taxon>Venturia</taxon>
    </lineage>
</organism>
<accession>A0A8H3VUW7</accession>
<comment type="subcellular location">
    <subcellularLocation>
        <location evidence="2">Chromosome</location>
        <location evidence="2">Telomere</location>
    </subcellularLocation>
    <subcellularLocation>
        <location evidence="1">Nucleus</location>
    </subcellularLocation>
</comment>
<feature type="compositionally biased region" description="Basic residues" evidence="9">
    <location>
        <begin position="435"/>
        <end position="445"/>
    </location>
</feature>
<evidence type="ECO:0000256" key="3">
    <source>
        <dbReference type="ARBA" id="ARBA00008442"/>
    </source>
</evidence>
<dbReference type="PANTHER" id="PTHR14513">
    <property type="entry name" value="PROTECTION OF TELOMERES 1"/>
    <property type="match status" value="1"/>
</dbReference>
<dbReference type="Pfam" id="PF02765">
    <property type="entry name" value="POT1"/>
    <property type="match status" value="1"/>
</dbReference>
<dbReference type="InterPro" id="IPR011564">
    <property type="entry name" value="Telomer_end-bd_POT1/Cdc13"/>
</dbReference>
<protein>
    <recommendedName>
        <fullName evidence="4">Protection of telomeres protein 1</fullName>
    </recommendedName>
</protein>
<evidence type="ECO:0000256" key="7">
    <source>
        <dbReference type="ARBA" id="ARBA00023125"/>
    </source>
</evidence>
<dbReference type="Gene3D" id="2.40.50.140">
    <property type="entry name" value="Nucleic acid-binding proteins"/>
    <property type="match status" value="3"/>
</dbReference>
<comment type="caution">
    <text evidence="11">The sequence shown here is derived from an EMBL/GenBank/DDBJ whole genome shotgun (WGS) entry which is preliminary data.</text>
</comment>
<dbReference type="PANTHER" id="PTHR14513:SF0">
    <property type="entry name" value="PROTECTION OF TELOMERES PROTEIN 1"/>
    <property type="match status" value="1"/>
</dbReference>
<evidence type="ECO:0000256" key="1">
    <source>
        <dbReference type="ARBA" id="ARBA00004123"/>
    </source>
</evidence>
<dbReference type="AlphaFoldDB" id="A0A8H3VUW7"/>
<feature type="region of interest" description="Disordered" evidence="9">
    <location>
        <begin position="170"/>
        <end position="257"/>
    </location>
</feature>
<dbReference type="InterPro" id="IPR032042">
    <property type="entry name" value="POT1PC"/>
</dbReference>
<keyword evidence="6" id="KW-0779">Telomere</keyword>
<feature type="compositionally biased region" description="Polar residues" evidence="9">
    <location>
        <begin position="170"/>
        <end position="182"/>
    </location>
</feature>
<dbReference type="InterPro" id="IPR010730">
    <property type="entry name" value="HET"/>
</dbReference>
<evidence type="ECO:0000256" key="9">
    <source>
        <dbReference type="SAM" id="MobiDB-lite"/>
    </source>
</evidence>
<dbReference type="InterPro" id="IPR012340">
    <property type="entry name" value="NA-bd_OB-fold"/>
</dbReference>
<dbReference type="SUPFAM" id="SSF50249">
    <property type="entry name" value="Nucleic acid-binding proteins"/>
    <property type="match status" value="2"/>
</dbReference>
<keyword evidence="5" id="KW-0158">Chromosome</keyword>
<evidence type="ECO:0000313" key="12">
    <source>
        <dbReference type="Proteomes" id="UP000490939"/>
    </source>
</evidence>
<dbReference type="GO" id="GO:0032210">
    <property type="term" value="P:regulation of telomere maintenance via telomerase"/>
    <property type="evidence" value="ECO:0007669"/>
    <property type="project" value="TreeGrafter"/>
</dbReference>
<evidence type="ECO:0000259" key="10">
    <source>
        <dbReference type="SMART" id="SM00976"/>
    </source>
</evidence>
<evidence type="ECO:0000256" key="6">
    <source>
        <dbReference type="ARBA" id="ARBA00022895"/>
    </source>
</evidence>
<dbReference type="FunFam" id="2.40.50.140:FF:000303">
    <property type="entry name" value="Protection of telomeres protein 1"/>
    <property type="match status" value="1"/>
</dbReference>
<evidence type="ECO:0000313" key="11">
    <source>
        <dbReference type="EMBL" id="KAE9994620.1"/>
    </source>
</evidence>
<feature type="region of interest" description="Disordered" evidence="9">
    <location>
        <begin position="426"/>
        <end position="464"/>
    </location>
</feature>
<comment type="similarity">
    <text evidence="3">Belongs to the telombin family.</text>
</comment>
<reference evidence="11 12" key="1">
    <citation type="submission" date="2019-07" db="EMBL/GenBank/DDBJ databases">
        <title>Venturia inaequalis Genome Resource.</title>
        <authorList>
            <person name="Lichtner F.J."/>
        </authorList>
    </citation>
    <scope>NUCLEOTIDE SEQUENCE [LARGE SCALE GENOMIC DNA]</scope>
    <source>
        <strain evidence="11 12">DMI_063113</strain>
    </source>
</reference>
<dbReference type="Pfam" id="PF06985">
    <property type="entry name" value="HET"/>
    <property type="match status" value="1"/>
</dbReference>
<keyword evidence="8" id="KW-0539">Nucleus</keyword>
<dbReference type="GO" id="GO:0000783">
    <property type="term" value="C:nuclear telomere cap complex"/>
    <property type="evidence" value="ECO:0007669"/>
    <property type="project" value="TreeGrafter"/>
</dbReference>
<dbReference type="SMART" id="SM00976">
    <property type="entry name" value="Telo_bind"/>
    <property type="match status" value="1"/>
</dbReference>
<name>A0A8H3VUW7_VENIN</name>